<dbReference type="GO" id="GO:0016050">
    <property type="term" value="P:vesicle organization"/>
    <property type="evidence" value="ECO:0007669"/>
    <property type="project" value="TreeGrafter"/>
</dbReference>
<dbReference type="PANTHER" id="PTHR23065:SF58">
    <property type="entry name" value="SH3 AND F-BAR DOMAIN-CONTAINING PROTEIN DDB_G0274695"/>
    <property type="match status" value="1"/>
</dbReference>
<dbReference type="GO" id="GO:0031982">
    <property type="term" value="C:vesicle"/>
    <property type="evidence" value="ECO:0007669"/>
    <property type="project" value="TreeGrafter"/>
</dbReference>
<proteinExistence type="predicted"/>
<feature type="coiled-coil region" evidence="4">
    <location>
        <begin position="118"/>
        <end position="159"/>
    </location>
</feature>
<dbReference type="InterPro" id="IPR036028">
    <property type="entry name" value="SH3-like_dom_sf"/>
</dbReference>
<dbReference type="Pfam" id="PF00018">
    <property type="entry name" value="SH3_1"/>
    <property type="match status" value="1"/>
</dbReference>
<dbReference type="Proteomes" id="UP000001396">
    <property type="component" value="Unassembled WGS sequence"/>
</dbReference>
<dbReference type="GO" id="GO:0005886">
    <property type="term" value="C:plasma membrane"/>
    <property type="evidence" value="ECO:0007669"/>
    <property type="project" value="TreeGrafter"/>
</dbReference>
<dbReference type="EMBL" id="ADBJ01000004">
    <property type="protein sequence ID" value="EFA85851.1"/>
    <property type="molecule type" value="Genomic_DNA"/>
</dbReference>
<keyword evidence="3 4" id="KW-0175">Coiled coil</keyword>
<dbReference type="GeneID" id="31356613"/>
<dbReference type="SMART" id="SM00055">
    <property type="entry name" value="FCH"/>
    <property type="match status" value="1"/>
</dbReference>
<evidence type="ECO:0000313" key="9">
    <source>
        <dbReference type="Proteomes" id="UP000001396"/>
    </source>
</evidence>
<evidence type="ECO:0000256" key="5">
    <source>
        <dbReference type="SAM" id="MobiDB-lite"/>
    </source>
</evidence>
<feature type="compositionally biased region" description="Low complexity" evidence="5">
    <location>
        <begin position="291"/>
        <end position="335"/>
    </location>
</feature>
<dbReference type="Gene3D" id="1.20.1270.60">
    <property type="entry name" value="Arfaptin homology (AH) domain/BAR domain"/>
    <property type="match status" value="1"/>
</dbReference>
<feature type="domain" description="SH3" evidence="6">
    <location>
        <begin position="345"/>
        <end position="404"/>
    </location>
</feature>
<dbReference type="SUPFAM" id="SSF50044">
    <property type="entry name" value="SH3-domain"/>
    <property type="match status" value="1"/>
</dbReference>
<keyword evidence="9" id="KW-1185">Reference proteome</keyword>
<dbReference type="GO" id="GO:0008017">
    <property type="term" value="F:microtubule binding"/>
    <property type="evidence" value="ECO:0007669"/>
    <property type="project" value="TreeGrafter"/>
</dbReference>
<feature type="region of interest" description="Disordered" evidence="5">
    <location>
        <begin position="291"/>
        <end position="344"/>
    </location>
</feature>
<dbReference type="GO" id="GO:0030041">
    <property type="term" value="P:actin filament polymerization"/>
    <property type="evidence" value="ECO:0007669"/>
    <property type="project" value="TreeGrafter"/>
</dbReference>
<keyword evidence="1 2" id="KW-0728">SH3 domain</keyword>
<dbReference type="InterPro" id="IPR031160">
    <property type="entry name" value="F_BAR_dom"/>
</dbReference>
<dbReference type="GO" id="GO:0005737">
    <property type="term" value="C:cytoplasm"/>
    <property type="evidence" value="ECO:0007669"/>
    <property type="project" value="TreeGrafter"/>
</dbReference>
<dbReference type="AlphaFoldDB" id="D3AY24"/>
<evidence type="ECO:0000256" key="2">
    <source>
        <dbReference type="PROSITE-ProRule" id="PRU00192"/>
    </source>
</evidence>
<evidence type="ECO:0000256" key="1">
    <source>
        <dbReference type="ARBA" id="ARBA00022443"/>
    </source>
</evidence>
<comment type="caution">
    <text evidence="8">The sequence shown here is derived from an EMBL/GenBank/DDBJ whole genome shotgun (WGS) entry which is preliminary data.</text>
</comment>
<evidence type="ECO:0000256" key="3">
    <source>
        <dbReference type="PROSITE-ProRule" id="PRU01077"/>
    </source>
</evidence>
<dbReference type="FunCoup" id="D3AY24">
    <property type="interactions" value="13"/>
</dbReference>
<dbReference type="Pfam" id="PF00611">
    <property type="entry name" value="FCH"/>
    <property type="match status" value="1"/>
</dbReference>
<dbReference type="InterPro" id="IPR001452">
    <property type="entry name" value="SH3_domain"/>
</dbReference>
<evidence type="ECO:0000259" key="7">
    <source>
        <dbReference type="PROSITE" id="PS51741"/>
    </source>
</evidence>
<dbReference type="InterPro" id="IPR027267">
    <property type="entry name" value="AH/BAR_dom_sf"/>
</dbReference>
<reference evidence="8 9" key="1">
    <citation type="journal article" date="2011" name="Genome Res.">
        <title>Phylogeny-wide analysis of social amoeba genomes highlights ancient origins for complex intercellular communication.</title>
        <authorList>
            <person name="Heidel A.J."/>
            <person name="Lawal H.M."/>
            <person name="Felder M."/>
            <person name="Schilde C."/>
            <person name="Helps N.R."/>
            <person name="Tunggal B."/>
            <person name="Rivero F."/>
            <person name="John U."/>
            <person name="Schleicher M."/>
            <person name="Eichinger L."/>
            <person name="Platzer M."/>
            <person name="Noegel A.A."/>
            <person name="Schaap P."/>
            <person name="Gloeckner G."/>
        </authorList>
    </citation>
    <scope>NUCLEOTIDE SEQUENCE [LARGE SCALE GENOMIC DNA]</scope>
    <source>
        <strain evidence="9">ATCC 26659 / Pp 5 / PN500</strain>
    </source>
</reference>
<dbReference type="PANTHER" id="PTHR23065">
    <property type="entry name" value="PROLINE-SERINE-THREONINE PHOSPHATASE INTERACTING PROTEIN 1"/>
    <property type="match status" value="1"/>
</dbReference>
<dbReference type="STRING" id="670386.D3AY24"/>
<evidence type="ECO:0000259" key="6">
    <source>
        <dbReference type="PROSITE" id="PS50002"/>
    </source>
</evidence>
<organism evidence="8 9">
    <name type="scientific">Heterostelium pallidum (strain ATCC 26659 / Pp 5 / PN500)</name>
    <name type="common">Cellular slime mold</name>
    <name type="synonym">Polysphondylium pallidum</name>
    <dbReference type="NCBI Taxonomy" id="670386"/>
    <lineage>
        <taxon>Eukaryota</taxon>
        <taxon>Amoebozoa</taxon>
        <taxon>Evosea</taxon>
        <taxon>Eumycetozoa</taxon>
        <taxon>Dictyostelia</taxon>
        <taxon>Acytosteliales</taxon>
        <taxon>Acytosteliaceae</taxon>
        <taxon>Heterostelium</taxon>
    </lineage>
</organism>
<protein>
    <submittedName>
        <fullName evidence="8">SH3 domain-containing protein</fullName>
    </submittedName>
</protein>
<dbReference type="PROSITE" id="PS51741">
    <property type="entry name" value="F_BAR"/>
    <property type="match status" value="1"/>
</dbReference>
<evidence type="ECO:0000256" key="4">
    <source>
        <dbReference type="SAM" id="Coils"/>
    </source>
</evidence>
<dbReference type="OMA" id="PIEYQNY"/>
<name>D3AY24_HETP5</name>
<evidence type="ECO:0000313" key="8">
    <source>
        <dbReference type="EMBL" id="EFA85851.1"/>
    </source>
</evidence>
<dbReference type="PROSITE" id="PS50002">
    <property type="entry name" value="SH3"/>
    <property type="match status" value="1"/>
</dbReference>
<dbReference type="SMART" id="SM00326">
    <property type="entry name" value="SH3"/>
    <property type="match status" value="1"/>
</dbReference>
<dbReference type="SUPFAM" id="SSF103657">
    <property type="entry name" value="BAR/IMD domain-like"/>
    <property type="match status" value="1"/>
</dbReference>
<accession>D3AY24</accession>
<dbReference type="Gene3D" id="2.30.30.40">
    <property type="entry name" value="SH3 Domains"/>
    <property type="match status" value="1"/>
</dbReference>
<dbReference type="InterPro" id="IPR001060">
    <property type="entry name" value="FCH_dom"/>
</dbReference>
<dbReference type="RefSeq" id="XP_020437957.1">
    <property type="nucleotide sequence ID" value="XM_020572099.1"/>
</dbReference>
<dbReference type="PRINTS" id="PR00452">
    <property type="entry name" value="SH3DOMAIN"/>
</dbReference>
<sequence length="613" mass="68820">MTIETFKDNFWGPGGFDILEKRINQATESTKYMLYFLKERASIEESYAKNLQSLLKRTSNIVEYGTLRDAWFAVRGQVETTISTHQELASKLDKDIVSSFQKFKSEQKKNKRNFLHDAWKLSKERRDQENNIAKYRSKYEDYSKQSEQLNSTLESAKSSGKGISEIAKIQSRYTKAIKERDAFESDYRNAVTKLASNQPAWEEKTASIYQTLQATEEERIDCIKVQLDKYGQAINHSQSQISSVDLSTIVSDIDKYEDINSFIREHKTGSERPPLPVFVPYGRNSSEFTSAPSKSFSSSLSTSNSSPATLTSSASSSSINSSYKSSSSTAPTLSKAPPPTVVARKPQKQVKALYDYVGSDATELDFYTGDIITVLDEDESGWWKGSVDGREGLFPSNYCDIITPSNQSKRSSISNRVNGRGGLYVEIVNLCLSVQLKCVNIWKTKYSSCTGQVQMVAYSSTLQSDFVMANAGVNCNSQGCTISNLDCTYNCQQVSIIYGQCSNGLMVDQSYDVSIYQQNPIYSEFKIGCFHRMIWTSSGCSAFYSGLLVLKDQCINSFFGTPYFYQTNSNQINFERGCNSGCSSCSTQNQYSKSICYHQFYAQGNKFSNFLLS</sequence>
<dbReference type="FunFam" id="2.30.30.40:FF:000072">
    <property type="entry name" value="Unconventional Myosin IB"/>
    <property type="match status" value="1"/>
</dbReference>
<feature type="domain" description="F-BAR" evidence="7">
    <location>
        <begin position="4"/>
        <end position="271"/>
    </location>
</feature>
<gene>
    <name evidence="8" type="ORF">PPL_01083</name>
</gene>
<dbReference type="InParanoid" id="D3AY24"/>